<dbReference type="InterPro" id="IPR007515">
    <property type="entry name" value="Mss4"/>
</dbReference>
<dbReference type="AlphaFoldDB" id="A0A4T0FJ27"/>
<sequence>MFDDSYIIDRLEPEELDSAYGIATADSDAATSLSREQLQYNHKYATDLLLGIFSQPRTKGLLGFVSSTLSNDDTLTEHAKSTHDPSGHTVLIHSLVVHPNYRRNGVATRLFTEYMRKLDESSYNRVMVQSPTHLTHFFDKFKFTPVIDTETQIETTMIHDITPQRRPTLSQADILAALNKPQPKQSLNLIPFTDDSSYSNFVTESRNSRNARCPRSECKSLVFLANEAEFKDLETIHPLTILLPNSHFSHPSLPPPYINKVWRLAGPMSFENITFSKIAPGTPPNVSKFLACGECEIGSLGWVDNVGCWIDMKRVLYE</sequence>
<name>A0A4T0FJ27_9BASI</name>
<dbReference type="SUPFAM" id="SSF51316">
    <property type="entry name" value="Mss4-like"/>
    <property type="match status" value="1"/>
</dbReference>
<evidence type="ECO:0000256" key="1">
    <source>
        <dbReference type="ARBA" id="ARBA00022448"/>
    </source>
</evidence>
<gene>
    <name evidence="7" type="ORF">E3P99_02698</name>
</gene>
<keyword evidence="1" id="KW-0813">Transport</keyword>
<reference evidence="7 8" key="1">
    <citation type="submission" date="2019-03" db="EMBL/GenBank/DDBJ databases">
        <title>Sequencing 23 genomes of Wallemia ichthyophaga.</title>
        <authorList>
            <person name="Gostincar C."/>
        </authorList>
    </citation>
    <scope>NUCLEOTIDE SEQUENCE [LARGE SCALE GENOMIC DNA]</scope>
    <source>
        <strain evidence="7 8">EXF-5753</strain>
    </source>
</reference>
<comment type="caution">
    <text evidence="7">The sequence shown here is derived from an EMBL/GenBank/DDBJ whole genome shotgun (WGS) entry which is preliminary data.</text>
</comment>
<accession>A0A4T0FJ27</accession>
<dbReference type="OrthoDB" id="30840at2759"/>
<dbReference type="PROSITE" id="PS51796">
    <property type="entry name" value="MSS4"/>
    <property type="match status" value="1"/>
</dbReference>
<dbReference type="Gene3D" id="3.40.630.30">
    <property type="match status" value="1"/>
</dbReference>
<keyword evidence="4" id="KW-0653">Protein transport</keyword>
<dbReference type="InterPro" id="IPR011323">
    <property type="entry name" value="Mss4/transl-control_tumour"/>
</dbReference>
<dbReference type="Pfam" id="PF00583">
    <property type="entry name" value="Acetyltransf_1"/>
    <property type="match status" value="1"/>
</dbReference>
<protein>
    <recommendedName>
        <fullName evidence="6">N-acetyltransferase domain-containing protein</fullName>
    </recommendedName>
</protein>
<dbReference type="Pfam" id="PF04421">
    <property type="entry name" value="Mss4"/>
    <property type="match status" value="1"/>
</dbReference>
<keyword evidence="2" id="KW-0344">Guanine-nucleotide releasing factor</keyword>
<feature type="domain" description="N-acetyltransferase" evidence="6">
    <location>
        <begin position="6"/>
        <end position="162"/>
    </location>
</feature>
<dbReference type="CDD" id="cd04301">
    <property type="entry name" value="NAT_SF"/>
    <property type="match status" value="1"/>
</dbReference>
<evidence type="ECO:0000256" key="2">
    <source>
        <dbReference type="ARBA" id="ARBA00022658"/>
    </source>
</evidence>
<dbReference type="GO" id="GO:0004059">
    <property type="term" value="F:aralkylamine N-acetyltransferase activity"/>
    <property type="evidence" value="ECO:0007669"/>
    <property type="project" value="TreeGrafter"/>
</dbReference>
<organism evidence="7 8">
    <name type="scientific">Wallemia hederae</name>
    <dbReference type="NCBI Taxonomy" id="1540922"/>
    <lineage>
        <taxon>Eukaryota</taxon>
        <taxon>Fungi</taxon>
        <taxon>Dikarya</taxon>
        <taxon>Basidiomycota</taxon>
        <taxon>Wallemiomycotina</taxon>
        <taxon>Wallemiomycetes</taxon>
        <taxon>Wallemiales</taxon>
        <taxon>Wallemiaceae</taxon>
        <taxon>Wallemia</taxon>
    </lineage>
</organism>
<dbReference type="Proteomes" id="UP000310189">
    <property type="component" value="Unassembled WGS sequence"/>
</dbReference>
<dbReference type="GO" id="GO:0005085">
    <property type="term" value="F:guanyl-nucleotide exchange factor activity"/>
    <property type="evidence" value="ECO:0007669"/>
    <property type="project" value="UniProtKB-KW"/>
</dbReference>
<dbReference type="PROSITE" id="PS51186">
    <property type="entry name" value="GNAT"/>
    <property type="match status" value="1"/>
</dbReference>
<dbReference type="PANTHER" id="PTHR10908">
    <property type="entry name" value="SEROTONIN N-ACETYLTRANSFERASE"/>
    <property type="match status" value="1"/>
</dbReference>
<dbReference type="GO" id="GO:0015031">
    <property type="term" value="P:protein transport"/>
    <property type="evidence" value="ECO:0007669"/>
    <property type="project" value="UniProtKB-KW"/>
</dbReference>
<dbReference type="PANTHER" id="PTHR10908:SF0">
    <property type="entry name" value="SEROTONIN N-ACETYLTRANSFERASE"/>
    <property type="match status" value="1"/>
</dbReference>
<evidence type="ECO:0000256" key="5">
    <source>
        <dbReference type="ARBA" id="ARBA00023315"/>
    </source>
</evidence>
<evidence type="ECO:0000256" key="4">
    <source>
        <dbReference type="ARBA" id="ARBA00022927"/>
    </source>
</evidence>
<dbReference type="GO" id="GO:0005737">
    <property type="term" value="C:cytoplasm"/>
    <property type="evidence" value="ECO:0007669"/>
    <property type="project" value="TreeGrafter"/>
</dbReference>
<evidence type="ECO:0000313" key="7">
    <source>
        <dbReference type="EMBL" id="TIA88292.1"/>
    </source>
</evidence>
<dbReference type="InterPro" id="IPR051635">
    <property type="entry name" value="SNAT-like"/>
</dbReference>
<dbReference type="InterPro" id="IPR011057">
    <property type="entry name" value="Mss4-like_sf"/>
</dbReference>
<keyword evidence="8" id="KW-1185">Reference proteome</keyword>
<evidence type="ECO:0000259" key="6">
    <source>
        <dbReference type="PROSITE" id="PS51186"/>
    </source>
</evidence>
<keyword evidence="3" id="KW-0808">Transferase</keyword>
<dbReference type="InterPro" id="IPR000182">
    <property type="entry name" value="GNAT_dom"/>
</dbReference>
<dbReference type="EMBL" id="SPNW01000040">
    <property type="protein sequence ID" value="TIA88292.1"/>
    <property type="molecule type" value="Genomic_DNA"/>
</dbReference>
<dbReference type="GO" id="GO:0007264">
    <property type="term" value="P:small GTPase-mediated signal transduction"/>
    <property type="evidence" value="ECO:0007669"/>
    <property type="project" value="InterPro"/>
</dbReference>
<evidence type="ECO:0000256" key="3">
    <source>
        <dbReference type="ARBA" id="ARBA00022679"/>
    </source>
</evidence>
<keyword evidence="5" id="KW-0012">Acyltransferase</keyword>
<dbReference type="SUPFAM" id="SSF55729">
    <property type="entry name" value="Acyl-CoA N-acyltransferases (Nat)"/>
    <property type="match status" value="1"/>
</dbReference>
<proteinExistence type="predicted"/>
<dbReference type="Gene3D" id="2.170.150.10">
    <property type="entry name" value="Metal Binding Protein, Guanine Nucleotide Exchange Factor, Chain A"/>
    <property type="match status" value="1"/>
</dbReference>
<dbReference type="InterPro" id="IPR016181">
    <property type="entry name" value="Acyl_CoA_acyltransferase"/>
</dbReference>
<evidence type="ECO:0000313" key="8">
    <source>
        <dbReference type="Proteomes" id="UP000310189"/>
    </source>
</evidence>